<feature type="compositionally biased region" description="Gly residues" evidence="2">
    <location>
        <begin position="11"/>
        <end position="20"/>
    </location>
</feature>
<feature type="compositionally biased region" description="Low complexity" evidence="2">
    <location>
        <begin position="256"/>
        <end position="266"/>
    </location>
</feature>
<sequence length="734" mass="80161">MTLGAARRGMPAGGGALGGGGKKKKKRYPIPVSLTLRNLFVPPPPREKDQDGRSSELLRKGSSATDVNSADDDDTDIDVYVAPPPRLLFRPRIEIVREPEDDSISSSEFEQGAAPHSSQGCGTAAHPANDEYGDSRGVIYSSAQPSVSLHPHWDHLDERVRLFDVKGSETSRGAATADAGDEGDVGADDWDGLYRTLRVRIVVDGPLPLPRAAVGKRDDIGDGEQSIGRDNFHEKPIILADMPLHPTLLKRLPRDSSSSAGGLSSGDIPRSLPPNAALLRHSDGSTRVVPDLFRLLLEKGVVLEDDPRTLDDDAKEELEEEKRRERRFDDDIFAVLDSKAASKTPSRGDKKEKEAAMRASPSQLLGERTSLAVTLAPIPRRTSAERKAAVGDAAAAAASAFSDDSLFDLLGGGGGNSVESTISSPKRPANGEFRAISAGAFDFPVQEQQGPVEENTFSALDADFAPPQEESPERIELKSALIESPAVDKEEGNPQDTLPLESEMKVNDLRAEVEWLRLLLREEEAGLKEDQAILQAELEDMASIIKETKRLEVETQLIRRNAKKETDKLARSEFALECRRIKLLRDLRSIYPIRRLPQNVYTIRDIHLPSDLHSLNASDALISAALGFACHLIFMAAKYLSVPLRYRLICNSSRSAVQDDGRGVCPLFKERGVVEREHFDRAVELLVRDAECLLKSRGLAYDPQSHLLAKVNLLFEATTEVSSARGVSNGGVEN</sequence>
<proteinExistence type="predicted"/>
<feature type="region of interest" description="Disordered" evidence="2">
    <location>
        <begin position="339"/>
        <end position="364"/>
    </location>
</feature>
<reference evidence="3" key="1">
    <citation type="submission" date="2021-01" db="EMBL/GenBank/DDBJ databases">
        <authorList>
            <person name="Corre E."/>
            <person name="Pelletier E."/>
            <person name="Niang G."/>
            <person name="Scheremetjew M."/>
            <person name="Finn R."/>
            <person name="Kale V."/>
            <person name="Holt S."/>
            <person name="Cochrane G."/>
            <person name="Meng A."/>
            <person name="Brown T."/>
            <person name="Cohen L."/>
        </authorList>
    </citation>
    <scope>NUCLEOTIDE SEQUENCE</scope>
    <source>
        <strain evidence="3">Isolate 1302-5</strain>
    </source>
</reference>
<dbReference type="GO" id="GO:0032991">
    <property type="term" value="C:protein-containing complex"/>
    <property type="evidence" value="ECO:0007669"/>
    <property type="project" value="UniProtKB-ARBA"/>
</dbReference>
<feature type="region of interest" description="Disordered" evidence="2">
    <location>
        <begin position="1"/>
        <end position="79"/>
    </location>
</feature>
<dbReference type="PANTHER" id="PTHR15157:SF5">
    <property type="entry name" value="UV RADIATION RESISTANCE-ASSOCIATED GENE PROTEIN"/>
    <property type="match status" value="1"/>
</dbReference>
<feature type="compositionally biased region" description="Basic and acidic residues" evidence="2">
    <location>
        <begin position="346"/>
        <end position="356"/>
    </location>
</feature>
<feature type="region of interest" description="Disordered" evidence="2">
    <location>
        <begin position="99"/>
        <end position="136"/>
    </location>
</feature>
<dbReference type="GO" id="GO:0035493">
    <property type="term" value="P:SNARE complex assembly"/>
    <property type="evidence" value="ECO:0007669"/>
    <property type="project" value="TreeGrafter"/>
</dbReference>
<evidence type="ECO:0000313" key="3">
    <source>
        <dbReference type="EMBL" id="CAE2246090.1"/>
    </source>
</evidence>
<feature type="compositionally biased region" description="Basic and acidic residues" evidence="2">
    <location>
        <begin position="45"/>
        <end position="59"/>
    </location>
</feature>
<dbReference type="AlphaFoldDB" id="A0A7S4J0P0"/>
<organism evidence="3">
    <name type="scientific">Odontella aurita</name>
    <dbReference type="NCBI Taxonomy" id="265563"/>
    <lineage>
        <taxon>Eukaryota</taxon>
        <taxon>Sar</taxon>
        <taxon>Stramenopiles</taxon>
        <taxon>Ochrophyta</taxon>
        <taxon>Bacillariophyta</taxon>
        <taxon>Mediophyceae</taxon>
        <taxon>Biddulphiophycidae</taxon>
        <taxon>Eupodiscales</taxon>
        <taxon>Odontellaceae</taxon>
        <taxon>Odontella</taxon>
    </lineage>
</organism>
<gene>
    <name evidence="3" type="ORF">OAUR00152_LOCUS18815</name>
</gene>
<keyword evidence="1" id="KW-0175">Coiled coil</keyword>
<protein>
    <submittedName>
        <fullName evidence="3">Uncharacterized protein</fullName>
    </submittedName>
</protein>
<feature type="region of interest" description="Disordered" evidence="2">
    <location>
        <begin position="250"/>
        <end position="279"/>
    </location>
</feature>
<accession>A0A7S4J0P0</accession>
<dbReference type="EMBL" id="HBKQ01027829">
    <property type="protein sequence ID" value="CAE2246090.1"/>
    <property type="molecule type" value="Transcribed_RNA"/>
</dbReference>
<dbReference type="PANTHER" id="PTHR15157">
    <property type="entry name" value="UV RADIATION RESISTANCE-ASSOCIATED GENE PROTEIN"/>
    <property type="match status" value="1"/>
</dbReference>
<name>A0A7S4J0P0_9STRA</name>
<dbReference type="InterPro" id="IPR018791">
    <property type="entry name" value="UV_resistance/autophagy_Atg14"/>
</dbReference>
<dbReference type="GO" id="GO:0005768">
    <property type="term" value="C:endosome"/>
    <property type="evidence" value="ECO:0007669"/>
    <property type="project" value="TreeGrafter"/>
</dbReference>
<evidence type="ECO:0000256" key="2">
    <source>
        <dbReference type="SAM" id="MobiDB-lite"/>
    </source>
</evidence>
<dbReference type="GO" id="GO:0000149">
    <property type="term" value="F:SNARE binding"/>
    <property type="evidence" value="ECO:0007669"/>
    <property type="project" value="TreeGrafter"/>
</dbReference>
<dbReference type="Pfam" id="PF10186">
    <property type="entry name" value="ATG14"/>
    <property type="match status" value="1"/>
</dbReference>
<evidence type="ECO:0000256" key="1">
    <source>
        <dbReference type="ARBA" id="ARBA00023054"/>
    </source>
</evidence>
<dbReference type="GO" id="GO:0000323">
    <property type="term" value="C:lytic vacuole"/>
    <property type="evidence" value="ECO:0007669"/>
    <property type="project" value="TreeGrafter"/>
</dbReference>
<feature type="compositionally biased region" description="Low complexity" evidence="2">
    <location>
        <begin position="1"/>
        <end position="10"/>
    </location>
</feature>